<comment type="caution">
    <text evidence="5">Lacks conserved residue(s) required for the propagation of feature annotation.</text>
</comment>
<dbReference type="PANTHER" id="PTHR11036">
    <property type="entry name" value="SEMAPHORIN"/>
    <property type="match status" value="1"/>
</dbReference>
<dbReference type="InterPro" id="IPR015943">
    <property type="entry name" value="WD40/YVTN_repeat-like_dom_sf"/>
</dbReference>
<dbReference type="AlphaFoldDB" id="H9GE81"/>
<evidence type="ECO:0000256" key="3">
    <source>
        <dbReference type="ARBA" id="ARBA00023157"/>
    </source>
</evidence>
<dbReference type="InterPro" id="IPR007110">
    <property type="entry name" value="Ig-like_dom"/>
</dbReference>
<feature type="transmembrane region" description="Helical" evidence="7">
    <location>
        <begin position="358"/>
        <end position="377"/>
    </location>
</feature>
<dbReference type="eggNOG" id="KOG3611">
    <property type="taxonomic scope" value="Eukaryota"/>
</dbReference>
<dbReference type="PROSITE" id="PS50835">
    <property type="entry name" value="IG_LIKE"/>
    <property type="match status" value="1"/>
</dbReference>
<feature type="chain" id="PRO_5032462371" description="Sema domain-containing protein" evidence="8">
    <location>
        <begin position="24"/>
        <end position="487"/>
    </location>
</feature>
<dbReference type="SUPFAM" id="SSF101912">
    <property type="entry name" value="Sema domain"/>
    <property type="match status" value="1"/>
</dbReference>
<reference evidence="11" key="2">
    <citation type="submission" date="2025-08" db="UniProtKB">
        <authorList>
            <consortium name="Ensembl"/>
        </authorList>
    </citation>
    <scope>IDENTIFICATION</scope>
</reference>
<evidence type="ECO:0000313" key="11">
    <source>
        <dbReference type="Ensembl" id="ENSACAP00000008522.3"/>
    </source>
</evidence>
<dbReference type="InterPro" id="IPR002165">
    <property type="entry name" value="Plexin_repeat"/>
</dbReference>
<dbReference type="Bgee" id="ENSACAG00000008520">
    <property type="expression patterns" value="Expressed in kidney and 11 other cell types or tissues"/>
</dbReference>
<keyword evidence="8" id="KW-0732">Signal</keyword>
<keyword evidence="12" id="KW-1185">Reference proteome</keyword>
<dbReference type="SUPFAM" id="SSF103575">
    <property type="entry name" value="Plexin repeat"/>
    <property type="match status" value="1"/>
</dbReference>
<feature type="compositionally biased region" description="Basic and acidic residues" evidence="6">
    <location>
        <begin position="478"/>
        <end position="487"/>
    </location>
</feature>
<reference evidence="11" key="3">
    <citation type="submission" date="2025-09" db="UniProtKB">
        <authorList>
            <consortium name="Ensembl"/>
        </authorList>
    </citation>
    <scope>IDENTIFICATION</scope>
</reference>
<dbReference type="STRING" id="28377.ENSACAP00000008522"/>
<evidence type="ECO:0000256" key="8">
    <source>
        <dbReference type="SAM" id="SignalP"/>
    </source>
</evidence>
<evidence type="ECO:0000313" key="12">
    <source>
        <dbReference type="Proteomes" id="UP000001646"/>
    </source>
</evidence>
<dbReference type="SMART" id="SM00423">
    <property type="entry name" value="PSI"/>
    <property type="match status" value="1"/>
</dbReference>
<dbReference type="Proteomes" id="UP000001646">
    <property type="component" value="Unplaced"/>
</dbReference>
<feature type="domain" description="Ig-like" evidence="9">
    <location>
        <begin position="232"/>
        <end position="317"/>
    </location>
</feature>
<keyword evidence="7" id="KW-0812">Transmembrane</keyword>
<dbReference type="PROSITE" id="PS51004">
    <property type="entry name" value="SEMA"/>
    <property type="match status" value="1"/>
</dbReference>
<dbReference type="InterPro" id="IPR027231">
    <property type="entry name" value="Semaphorin"/>
</dbReference>
<comment type="subcellular location">
    <subcellularLocation>
        <location evidence="1">Membrane</location>
    </subcellularLocation>
</comment>
<dbReference type="PANTHER" id="PTHR11036:SF14">
    <property type="entry name" value="SEMAPHORIN-4B"/>
    <property type="match status" value="1"/>
</dbReference>
<evidence type="ECO:0000256" key="5">
    <source>
        <dbReference type="PROSITE-ProRule" id="PRU00352"/>
    </source>
</evidence>
<evidence type="ECO:0000256" key="4">
    <source>
        <dbReference type="ARBA" id="ARBA00023180"/>
    </source>
</evidence>
<evidence type="ECO:0000256" key="1">
    <source>
        <dbReference type="ARBA" id="ARBA00004370"/>
    </source>
</evidence>
<evidence type="ECO:0008006" key="13">
    <source>
        <dbReference type="Google" id="ProtNLM"/>
    </source>
</evidence>
<evidence type="ECO:0000259" key="9">
    <source>
        <dbReference type="PROSITE" id="PS50835"/>
    </source>
</evidence>
<keyword evidence="4" id="KW-0325">Glycoprotein</keyword>
<dbReference type="InterPro" id="IPR036352">
    <property type="entry name" value="Semap_dom_sf"/>
</dbReference>
<evidence type="ECO:0000256" key="6">
    <source>
        <dbReference type="SAM" id="MobiDB-lite"/>
    </source>
</evidence>
<dbReference type="GeneTree" id="ENSGT00940000154870"/>
<dbReference type="GO" id="GO:0030215">
    <property type="term" value="F:semaphorin receptor binding"/>
    <property type="evidence" value="ECO:0007669"/>
    <property type="project" value="InterPro"/>
</dbReference>
<dbReference type="Gene3D" id="3.30.1680.10">
    <property type="entry name" value="ligand-binding face of the semaphorins, domain 2"/>
    <property type="match status" value="1"/>
</dbReference>
<dbReference type="Gene3D" id="2.130.10.10">
    <property type="entry name" value="YVTN repeat-like/Quinoprotein amine dehydrogenase"/>
    <property type="match status" value="1"/>
</dbReference>
<feature type="region of interest" description="Disordered" evidence="6">
    <location>
        <begin position="463"/>
        <end position="487"/>
    </location>
</feature>
<evidence type="ECO:0000259" key="10">
    <source>
        <dbReference type="PROSITE" id="PS51004"/>
    </source>
</evidence>
<accession>H9GE81</accession>
<dbReference type="GO" id="GO:0016020">
    <property type="term" value="C:membrane"/>
    <property type="evidence" value="ECO:0007669"/>
    <property type="project" value="UniProtKB-SubCell"/>
</dbReference>
<dbReference type="Pfam" id="PF01403">
    <property type="entry name" value="Sema"/>
    <property type="match status" value="1"/>
</dbReference>
<dbReference type="InParanoid" id="H9GE81"/>
<keyword evidence="2 7" id="KW-0472">Membrane</keyword>
<feature type="domain" description="Sema" evidence="10">
    <location>
        <begin position="1"/>
        <end position="167"/>
    </location>
</feature>
<dbReference type="Ensembl" id="ENSACAT00000008705.4">
    <property type="protein sequence ID" value="ENSACAP00000008522.3"/>
    <property type="gene ID" value="ENSACAG00000008520.4"/>
</dbReference>
<organism evidence="11 12">
    <name type="scientific">Anolis carolinensis</name>
    <name type="common">Green anole</name>
    <name type="synonym">American chameleon</name>
    <dbReference type="NCBI Taxonomy" id="28377"/>
    <lineage>
        <taxon>Eukaryota</taxon>
        <taxon>Metazoa</taxon>
        <taxon>Chordata</taxon>
        <taxon>Craniata</taxon>
        <taxon>Vertebrata</taxon>
        <taxon>Euteleostomi</taxon>
        <taxon>Lepidosauria</taxon>
        <taxon>Squamata</taxon>
        <taxon>Bifurcata</taxon>
        <taxon>Unidentata</taxon>
        <taxon>Episquamata</taxon>
        <taxon>Toxicofera</taxon>
        <taxon>Iguania</taxon>
        <taxon>Dactyloidae</taxon>
        <taxon>Anolis</taxon>
    </lineage>
</organism>
<sequence>MNHLGHRVVPLFVICLCDFLTAAEDMINDDDDDDDDDYYYYYFIMTHRQMKIASSLQMPDRVLNYLKDHFLMDSAVRSQPLLLQGHSRYRQVSVQRVQGLHRAYDVLFLGTEDGQLHKAVVAGQNQVHLIEEIQLFPAGQPVLELLLDATQGLLYAASFAALVQVPLANCSMHRTCGECVLAQDPFCAWSGSGASLCSSAVTDPLSPHSSWIQDIEGVDAVRLSGSSSVLSPDSNQQPSGEEPQCQRVLLRPNAVTPLRCPPLSNLASWRWERDGTPLNASWLVLPDGELVLAGGPEQAGRYECWSSEGGFRQRTASYCVEAGRPWVFRSPPDTVGTSRSTSAEAAGLSDDKTYWTEFLVMCALFGLVVMLLTLFALRRHHGAMKAFLKQGTCTRTHPKAKAPPESLPLNGATAAPSALLPDHKGYHALDDSHMPSSPAHSAPGLPTVAFLESSRRPLSMHASLVEVSPPSQRPRVRLGSEIRDSVV</sequence>
<keyword evidence="3" id="KW-1015">Disulfide bond</keyword>
<protein>
    <recommendedName>
        <fullName evidence="13">Sema domain-containing protein</fullName>
    </recommendedName>
</protein>
<dbReference type="InterPro" id="IPR016201">
    <property type="entry name" value="PSI"/>
</dbReference>
<reference evidence="11" key="1">
    <citation type="submission" date="2009-12" db="EMBL/GenBank/DDBJ databases">
        <title>The Genome Sequence of Anolis carolinensis (Green Anole Lizard).</title>
        <authorList>
            <consortium name="The Genome Sequencing Platform"/>
            <person name="Di Palma F."/>
            <person name="Alfoldi J."/>
            <person name="Heiman D."/>
            <person name="Young S."/>
            <person name="Grabherr M."/>
            <person name="Johnson J."/>
            <person name="Lander E.S."/>
            <person name="Lindblad-Toh K."/>
        </authorList>
    </citation>
    <scope>NUCLEOTIDE SEQUENCE [LARGE SCALE GENOMIC DNA]</scope>
    <source>
        <strain evidence="11">JBL SC #1</strain>
    </source>
</reference>
<evidence type="ECO:0000256" key="2">
    <source>
        <dbReference type="ARBA" id="ARBA00023136"/>
    </source>
</evidence>
<dbReference type="InterPro" id="IPR001627">
    <property type="entry name" value="Semap_dom"/>
</dbReference>
<dbReference type="HOGENOM" id="CLU_051688_0_0_1"/>
<keyword evidence="7" id="KW-1133">Transmembrane helix</keyword>
<dbReference type="Pfam" id="PF01437">
    <property type="entry name" value="PSI"/>
    <property type="match status" value="1"/>
</dbReference>
<proteinExistence type="predicted"/>
<feature type="signal peptide" evidence="8">
    <location>
        <begin position="1"/>
        <end position="23"/>
    </location>
</feature>
<name>H9GE81_ANOCA</name>
<evidence type="ECO:0000256" key="7">
    <source>
        <dbReference type="SAM" id="Phobius"/>
    </source>
</evidence>